<feature type="transmembrane region" description="Helical" evidence="1">
    <location>
        <begin position="106"/>
        <end position="127"/>
    </location>
</feature>
<sequence length="186" mass="22096">LLFMMILIFMKITTSFQNTSKFLLIFAICISYLFLTHITIIDSNSVIVSSVYYREFIFNFLNMDFYLSLFSWLKVISLKYLLSSNIFFTDLNNFIKLSEGYEPHSLFFSCSFFGGLFFALLVFIRLIKNLSIYFLSNHYRDIYFSIALCVFFVESFVWDSYDAPIFWLIILLSPYFKHIIKKNSTT</sequence>
<protein>
    <recommendedName>
        <fullName evidence="3">O-antigen ligase domain-containing protein</fullName>
    </recommendedName>
</protein>
<proteinExistence type="predicted"/>
<organism evidence="2">
    <name type="scientific">marine metagenome</name>
    <dbReference type="NCBI Taxonomy" id="408172"/>
    <lineage>
        <taxon>unclassified sequences</taxon>
        <taxon>metagenomes</taxon>
        <taxon>ecological metagenomes</taxon>
    </lineage>
</organism>
<evidence type="ECO:0008006" key="3">
    <source>
        <dbReference type="Google" id="ProtNLM"/>
    </source>
</evidence>
<feature type="transmembrane region" description="Helical" evidence="1">
    <location>
        <begin position="52"/>
        <end position="73"/>
    </location>
</feature>
<feature type="transmembrane region" description="Helical" evidence="1">
    <location>
        <begin position="139"/>
        <end position="158"/>
    </location>
</feature>
<feature type="transmembrane region" description="Helical" evidence="1">
    <location>
        <begin position="20"/>
        <end position="40"/>
    </location>
</feature>
<gene>
    <name evidence="2" type="ORF">METZ01_LOCUS398027</name>
</gene>
<keyword evidence="1" id="KW-0812">Transmembrane</keyword>
<evidence type="ECO:0000313" key="2">
    <source>
        <dbReference type="EMBL" id="SVD45173.1"/>
    </source>
</evidence>
<keyword evidence="1" id="KW-1133">Transmembrane helix</keyword>
<feature type="non-terminal residue" evidence="2">
    <location>
        <position position="1"/>
    </location>
</feature>
<dbReference type="AlphaFoldDB" id="A0A382VF99"/>
<keyword evidence="1" id="KW-0472">Membrane</keyword>
<dbReference type="EMBL" id="UINC01151518">
    <property type="protein sequence ID" value="SVD45173.1"/>
    <property type="molecule type" value="Genomic_DNA"/>
</dbReference>
<evidence type="ECO:0000256" key="1">
    <source>
        <dbReference type="SAM" id="Phobius"/>
    </source>
</evidence>
<reference evidence="2" key="1">
    <citation type="submission" date="2018-05" db="EMBL/GenBank/DDBJ databases">
        <authorList>
            <person name="Lanie J.A."/>
            <person name="Ng W.-L."/>
            <person name="Kazmierczak K.M."/>
            <person name="Andrzejewski T.M."/>
            <person name="Davidsen T.M."/>
            <person name="Wayne K.J."/>
            <person name="Tettelin H."/>
            <person name="Glass J.I."/>
            <person name="Rusch D."/>
            <person name="Podicherti R."/>
            <person name="Tsui H.-C.T."/>
            <person name="Winkler M.E."/>
        </authorList>
    </citation>
    <scope>NUCLEOTIDE SEQUENCE</scope>
</reference>
<accession>A0A382VF99</accession>
<name>A0A382VF99_9ZZZZ</name>